<evidence type="ECO:0000313" key="2">
    <source>
        <dbReference type="Proteomes" id="UP001139384"/>
    </source>
</evidence>
<gene>
    <name evidence="1" type="ORF">L0P92_04920</name>
</gene>
<reference evidence="1" key="1">
    <citation type="submission" date="2022-01" db="EMBL/GenBank/DDBJ databases">
        <title>Draft Genome Sequences of Seven Type Strains of the Genus Streptomyces.</title>
        <authorList>
            <person name="Aziz S."/>
            <person name="Coretto E."/>
            <person name="Chronakova A."/>
            <person name="Sproer C."/>
            <person name="Huber K."/>
            <person name="Nouioui I."/>
            <person name="Gross H."/>
        </authorList>
    </citation>
    <scope>NUCLEOTIDE SEQUENCE</scope>
    <source>
        <strain evidence="1">DSM 103493</strain>
    </source>
</reference>
<dbReference type="Proteomes" id="UP001139384">
    <property type="component" value="Unassembled WGS sequence"/>
</dbReference>
<sequence>MATARHEVGAVPAASRGVLPLLLLGGLAVWFGATAASQHPNRSFDRVRDQDKVGLLLPNWRFFAPEPAQHDYHILHRVLTADGGHTGWDETTRITPRNWTQMVWFPNRRREKGLFDVCSELIALMNRPGLDVTLFPAYRVLRDSVDLTVREAYADQEPPQGFQFLVARHTGHDQGHEPDYVFLSPFVPLGEAAQDPAAEAA</sequence>
<protein>
    <submittedName>
        <fullName evidence="1">Uncharacterized protein</fullName>
    </submittedName>
</protein>
<comment type="caution">
    <text evidence="1">The sequence shown here is derived from an EMBL/GenBank/DDBJ whole genome shotgun (WGS) entry which is preliminary data.</text>
</comment>
<evidence type="ECO:0000313" key="1">
    <source>
        <dbReference type="EMBL" id="MCF1592914.1"/>
    </source>
</evidence>
<dbReference type="RefSeq" id="WP_234761254.1">
    <property type="nucleotide sequence ID" value="NZ_JAKEIP010000010.1"/>
</dbReference>
<accession>A0A9X1TJS9</accession>
<keyword evidence="2" id="KW-1185">Reference proteome</keyword>
<name>A0A9X1TJS9_STRM4</name>
<dbReference type="EMBL" id="JAKEIP010000010">
    <property type="protein sequence ID" value="MCF1592914.1"/>
    <property type="molecule type" value="Genomic_DNA"/>
</dbReference>
<organism evidence="1 2">
    <name type="scientific">Streptomyces muensis</name>
    <dbReference type="NCBI Taxonomy" id="1077944"/>
    <lineage>
        <taxon>Bacteria</taxon>
        <taxon>Bacillati</taxon>
        <taxon>Actinomycetota</taxon>
        <taxon>Actinomycetes</taxon>
        <taxon>Kitasatosporales</taxon>
        <taxon>Streptomycetaceae</taxon>
        <taxon>Streptomyces</taxon>
    </lineage>
</organism>
<proteinExistence type="predicted"/>
<dbReference type="AlphaFoldDB" id="A0A9X1TJS9"/>